<keyword evidence="4" id="KW-1185">Reference proteome</keyword>
<gene>
    <name evidence="3" type="ORF">CHARACLAT_010448</name>
</gene>
<dbReference type="InterPro" id="IPR027902">
    <property type="entry name" value="DUF4487"/>
</dbReference>
<name>A0ABU7ESI6_9TELE</name>
<dbReference type="EMBL" id="JAHUTJ010066247">
    <property type="protein sequence ID" value="MED6290183.1"/>
    <property type="molecule type" value="Genomic_DNA"/>
</dbReference>
<dbReference type="PANTHER" id="PTHR16071">
    <property type="entry name" value="CHROMOSOME 1 OPEN READING FRAME 112"/>
    <property type="match status" value="1"/>
</dbReference>
<proteinExistence type="inferred from homology"/>
<dbReference type="InterPro" id="IPR007702">
    <property type="entry name" value="Janus"/>
</dbReference>
<feature type="region of interest" description="Disordered" evidence="2">
    <location>
        <begin position="960"/>
        <end position="1003"/>
    </location>
</feature>
<reference evidence="3 4" key="1">
    <citation type="submission" date="2021-06" db="EMBL/GenBank/DDBJ databases">
        <authorList>
            <person name="Palmer J.M."/>
        </authorList>
    </citation>
    <scope>NUCLEOTIDE SEQUENCE [LARGE SCALE GENOMIC DNA]</scope>
    <source>
        <strain evidence="3 4">CL_MEX2019</strain>
        <tissue evidence="3">Muscle</tissue>
    </source>
</reference>
<feature type="compositionally biased region" description="Basic and acidic residues" evidence="2">
    <location>
        <begin position="960"/>
        <end position="977"/>
    </location>
</feature>
<dbReference type="SUPFAM" id="SSF143724">
    <property type="entry name" value="PHP14-like"/>
    <property type="match status" value="1"/>
</dbReference>
<protein>
    <submittedName>
        <fullName evidence="3">Uncharacterized protein</fullName>
    </submittedName>
</protein>
<evidence type="ECO:0000256" key="1">
    <source>
        <dbReference type="ARBA" id="ARBA00010971"/>
    </source>
</evidence>
<dbReference type="Pfam" id="PF05005">
    <property type="entry name" value="Ocnus"/>
    <property type="match status" value="1"/>
</dbReference>
<dbReference type="PANTHER" id="PTHR16071:SF2">
    <property type="entry name" value="FIGNL1-INTERACTING REGULATOR OF RECOMBINATION AND MITOSIS"/>
    <property type="match status" value="1"/>
</dbReference>
<dbReference type="Pfam" id="PF14868">
    <property type="entry name" value="DUF4487"/>
    <property type="match status" value="1"/>
</dbReference>
<comment type="similarity">
    <text evidence="1">Belongs to the janus family.</text>
</comment>
<dbReference type="Proteomes" id="UP001352852">
    <property type="component" value="Unassembled WGS sequence"/>
</dbReference>
<dbReference type="SUPFAM" id="SSF48371">
    <property type="entry name" value="ARM repeat"/>
    <property type="match status" value="1"/>
</dbReference>
<evidence type="ECO:0000313" key="3">
    <source>
        <dbReference type="EMBL" id="MED6290183.1"/>
    </source>
</evidence>
<evidence type="ECO:0000256" key="2">
    <source>
        <dbReference type="SAM" id="MobiDB-lite"/>
    </source>
</evidence>
<dbReference type="InterPro" id="IPR038596">
    <property type="entry name" value="Janus_sf"/>
</dbReference>
<evidence type="ECO:0000313" key="4">
    <source>
        <dbReference type="Proteomes" id="UP001352852"/>
    </source>
</evidence>
<feature type="compositionally biased region" description="Basic and acidic residues" evidence="2">
    <location>
        <begin position="987"/>
        <end position="1003"/>
    </location>
</feature>
<accession>A0ABU7ESI6</accession>
<dbReference type="InterPro" id="IPR016024">
    <property type="entry name" value="ARM-type_fold"/>
</dbReference>
<sequence length="1055" mass="118581">MLFVLGRSVISWRSIGGLCRATGTMAEALAKIPDVEIDPDGTFKYILLRVKVKDGDAQKYVVRGTKSAEYHNHIFEKVNPALEALGMECKCLGGGKIEHNKEDRKIRVFGESTAFGKADHSVSVEKLKTVFSDYEEKPEDRSSIYARTKRFIPVFGKSQPLTSYNQHISAGRDSWDDHLRILKIITQMFLPHIGLSELEEECFSMILPKVVTMFNRMMKEIMNQVGELSSQNTELCAFLRNILQAMMQVIDALSLCVRHAGSFEDGPCLDAIRSLPTCILKVLRETFQHCKDSEMVYCGRLSLVADLLQGLFKEAYSLQKGLLEVLDRISLDSSASDEEVSDIVTVIHSLLDICSIISNLDIALHANTWKFLIKQSLKYQSLVEEHLHHGDIIKSLSDNLLASFHNSVDMAEQIRQAGLQEAVQSPEYKLFQKTAKMCRFFANSLVHYIKEFKYFLTKKSSCFHQLYLQIISKFPPSLCAPSLPTALAGELNASALVPMDAFLLQLLPLRPFAEVVLQPDIWLSPEHELPHLLLLVNILGQLLSQPEEVMQLWYPGNQFPEDTPRLPLYEAIFIGFRRCYTERKVPVLLPGVMLKGQAQADVTLHQHICVQLCASVAVLPPVYFPVLERCLVDAVLQADTPTALLAADVWCFTARYGTAELCLHHVLLLAQMVKACSTESYQLFHLGLLLKRMVFLMTPSHQLEFVAEFPPSNVENLPVWHHVLLRALSQDVRRRVETEIIGLMQRVLMEWQDGGYKLGQVDKVNTALGSVLAALRGQSPPEEPCLLSAVRMTTQLWSRMSPSQLQTHPVLQHTLTLLLSATTVVVKSIKLETISQALLCLEAVVSQKCPDHLLLAALEFLSSLGKIFFPPDSQSQIRPRLSSLFGVLLADKSWLLHQHALEAFSYFAENTNHEEVISQSLCVEETKTRVVNYLSKTMNSQEDVGSRLQRLKQEKSVIEQHNEKLESKKSGSDKQAADAEAITDSEPSPKRARQETSAEEEYDRHIRAAQSSLKALQALVQSENNPTASPPSWLEAKLQELLTLITEITSVRHTT</sequence>
<organism evidence="3 4">
    <name type="scientific">Characodon lateralis</name>
    <dbReference type="NCBI Taxonomy" id="208331"/>
    <lineage>
        <taxon>Eukaryota</taxon>
        <taxon>Metazoa</taxon>
        <taxon>Chordata</taxon>
        <taxon>Craniata</taxon>
        <taxon>Vertebrata</taxon>
        <taxon>Euteleostomi</taxon>
        <taxon>Actinopterygii</taxon>
        <taxon>Neopterygii</taxon>
        <taxon>Teleostei</taxon>
        <taxon>Neoteleostei</taxon>
        <taxon>Acanthomorphata</taxon>
        <taxon>Ovalentaria</taxon>
        <taxon>Atherinomorphae</taxon>
        <taxon>Cyprinodontiformes</taxon>
        <taxon>Goodeidae</taxon>
        <taxon>Characodon</taxon>
    </lineage>
</organism>
<comment type="caution">
    <text evidence="3">The sequence shown here is derived from an EMBL/GenBank/DDBJ whole genome shotgun (WGS) entry which is preliminary data.</text>
</comment>
<dbReference type="Gene3D" id="3.50.20.20">
    <property type="entry name" value="Janus/Ocnus"/>
    <property type="match status" value="1"/>
</dbReference>